<gene>
    <name evidence="1" type="ORF">QAD02_000272</name>
</gene>
<evidence type="ECO:0000313" key="2">
    <source>
        <dbReference type="Proteomes" id="UP001239111"/>
    </source>
</evidence>
<sequence length="278" mass="31957">MASESDAEAVSSSKPDENSSIEIDDGILKRIEKNREKALLLRQAKLVAHPYAKPDNEKGVQGKVVKVGGSKVIDSGAGFLIEEDEEIEAAMCNIADNPAPIISTLPECLECKKEFKDSFLLQKFDYPACDECRDNDGKHSLITRTEAKQEYLLKDCDFDKREPALKYILRKNPHNVHWGEMKLYLQIQIEERALQVWGTEEALIEEREKRDVKRQGTKIKKFNKKIKQLRMEVRSSLYDKTQKASHTHKFGKDIYNEDDDTYTHTCTSCGFEETYEKM</sequence>
<comment type="caution">
    <text evidence="1">The sequence shown here is derived from an EMBL/GenBank/DDBJ whole genome shotgun (WGS) entry which is preliminary data.</text>
</comment>
<reference evidence="1" key="1">
    <citation type="submission" date="2023-04" db="EMBL/GenBank/DDBJ databases">
        <title>A chromosome-level genome assembly of the parasitoid wasp Eretmocerus hayati.</title>
        <authorList>
            <person name="Zhong Y."/>
            <person name="Liu S."/>
            <person name="Liu Y."/>
        </authorList>
    </citation>
    <scope>NUCLEOTIDE SEQUENCE</scope>
    <source>
        <strain evidence="1">ZJU_SS_LIU_2023</strain>
    </source>
</reference>
<evidence type="ECO:0000313" key="1">
    <source>
        <dbReference type="EMBL" id="KAJ8669013.1"/>
    </source>
</evidence>
<accession>A0ACC2NDI2</accession>
<organism evidence="1 2">
    <name type="scientific">Eretmocerus hayati</name>
    <dbReference type="NCBI Taxonomy" id="131215"/>
    <lineage>
        <taxon>Eukaryota</taxon>
        <taxon>Metazoa</taxon>
        <taxon>Ecdysozoa</taxon>
        <taxon>Arthropoda</taxon>
        <taxon>Hexapoda</taxon>
        <taxon>Insecta</taxon>
        <taxon>Pterygota</taxon>
        <taxon>Neoptera</taxon>
        <taxon>Endopterygota</taxon>
        <taxon>Hymenoptera</taxon>
        <taxon>Apocrita</taxon>
        <taxon>Proctotrupomorpha</taxon>
        <taxon>Chalcidoidea</taxon>
        <taxon>Aphelinidae</taxon>
        <taxon>Aphelininae</taxon>
        <taxon>Eretmocerus</taxon>
    </lineage>
</organism>
<keyword evidence="2" id="KW-1185">Reference proteome</keyword>
<name>A0ACC2NDI2_9HYME</name>
<dbReference type="Proteomes" id="UP001239111">
    <property type="component" value="Chromosome 3"/>
</dbReference>
<protein>
    <submittedName>
        <fullName evidence="1">Uncharacterized protein</fullName>
    </submittedName>
</protein>
<dbReference type="EMBL" id="CM056743">
    <property type="protein sequence ID" value="KAJ8669013.1"/>
    <property type="molecule type" value="Genomic_DNA"/>
</dbReference>
<proteinExistence type="predicted"/>